<dbReference type="EMBL" id="JAPDGR010003535">
    <property type="protein sequence ID" value="KAJ2970895.1"/>
    <property type="molecule type" value="Genomic_DNA"/>
</dbReference>
<protein>
    <submittedName>
        <fullName evidence="1">Uncharacterized protein</fullName>
    </submittedName>
</protein>
<dbReference type="Proteomes" id="UP001143856">
    <property type="component" value="Unassembled WGS sequence"/>
</dbReference>
<keyword evidence="2" id="KW-1185">Reference proteome</keyword>
<comment type="caution">
    <text evidence="1">The sequence shown here is derived from an EMBL/GenBank/DDBJ whole genome shotgun (WGS) entry which is preliminary data.</text>
</comment>
<organism evidence="1 2">
    <name type="scientific">Xylaria curta</name>
    <dbReference type="NCBI Taxonomy" id="42375"/>
    <lineage>
        <taxon>Eukaryota</taxon>
        <taxon>Fungi</taxon>
        <taxon>Dikarya</taxon>
        <taxon>Ascomycota</taxon>
        <taxon>Pezizomycotina</taxon>
        <taxon>Sordariomycetes</taxon>
        <taxon>Xylariomycetidae</taxon>
        <taxon>Xylariales</taxon>
        <taxon>Xylariaceae</taxon>
        <taxon>Xylaria</taxon>
    </lineage>
</organism>
<reference evidence="1" key="1">
    <citation type="submission" date="2022-10" db="EMBL/GenBank/DDBJ databases">
        <title>Genome Sequence of Xylaria curta.</title>
        <authorList>
            <person name="Buettner E."/>
        </authorList>
    </citation>
    <scope>NUCLEOTIDE SEQUENCE</scope>
    <source>
        <strain evidence="1">Babe10</strain>
    </source>
</reference>
<proteinExistence type="predicted"/>
<sequence length="133" mass="15227">MACSYSDETPVEGAWQKYWGTGFKWTSKHLTPQQLRPFIYSYDTIATEAIERLDEIVPPPEGAMKPDDVKKPRGDMYEKIKEYAIKDEKIGRLWSEVCTVPDWVDWGQIERGQKALFRYGGPAVIAVGDIPNE</sequence>
<name>A0ACC1MV53_9PEZI</name>
<evidence type="ECO:0000313" key="1">
    <source>
        <dbReference type="EMBL" id="KAJ2970895.1"/>
    </source>
</evidence>
<gene>
    <name evidence="1" type="ORF">NUW58_g9563</name>
</gene>
<evidence type="ECO:0000313" key="2">
    <source>
        <dbReference type="Proteomes" id="UP001143856"/>
    </source>
</evidence>
<accession>A0ACC1MV53</accession>